<organism evidence="2 3">
    <name type="scientific">Labrus bergylta</name>
    <name type="common">ballan wrasse</name>
    <dbReference type="NCBI Taxonomy" id="56723"/>
    <lineage>
        <taxon>Eukaryota</taxon>
        <taxon>Metazoa</taxon>
        <taxon>Chordata</taxon>
        <taxon>Craniata</taxon>
        <taxon>Vertebrata</taxon>
        <taxon>Euteleostomi</taxon>
        <taxon>Actinopterygii</taxon>
        <taxon>Neopterygii</taxon>
        <taxon>Teleostei</taxon>
        <taxon>Neoteleostei</taxon>
        <taxon>Acanthomorphata</taxon>
        <taxon>Eupercaria</taxon>
        <taxon>Labriformes</taxon>
        <taxon>Labridae</taxon>
        <taxon>Labrus</taxon>
    </lineage>
</organism>
<dbReference type="GO" id="GO:0015631">
    <property type="term" value="F:tubulin binding"/>
    <property type="evidence" value="ECO:0007669"/>
    <property type="project" value="TreeGrafter"/>
</dbReference>
<evidence type="ECO:0000259" key="1">
    <source>
        <dbReference type="Pfam" id="PF23277"/>
    </source>
</evidence>
<dbReference type="PANTHER" id="PTHR46348">
    <property type="entry name" value="DELETED IN LUNG AND ESOPHAGEAL CANCER PROTEIN 1"/>
    <property type="match status" value="1"/>
</dbReference>
<dbReference type="InterPro" id="IPR033304">
    <property type="entry name" value="DLEC1"/>
</dbReference>
<reference evidence="2" key="2">
    <citation type="submission" date="2025-09" db="UniProtKB">
        <authorList>
            <consortium name="Ensembl"/>
        </authorList>
    </citation>
    <scope>IDENTIFICATION</scope>
</reference>
<feature type="domain" description="Deleted in lung and esophageal cancer protein 1 Ig-like" evidence="1">
    <location>
        <begin position="227"/>
        <end position="315"/>
    </location>
</feature>
<reference evidence="2" key="1">
    <citation type="submission" date="2025-08" db="UniProtKB">
        <authorList>
            <consortium name="Ensembl"/>
        </authorList>
    </citation>
    <scope>IDENTIFICATION</scope>
</reference>
<dbReference type="Ensembl" id="ENSLBET00000028033.1">
    <property type="protein sequence ID" value="ENSLBEP00000026735.1"/>
    <property type="gene ID" value="ENSLBEG00000020148.1"/>
</dbReference>
<dbReference type="Gene3D" id="2.60.40.10">
    <property type="entry name" value="Immunoglobulins"/>
    <property type="match status" value="1"/>
</dbReference>
<protein>
    <submittedName>
        <fullName evidence="2">DLEC1 cilia and flagella associated protein</fullName>
    </submittedName>
</protein>
<accession>A0A3Q3MZ39</accession>
<evidence type="ECO:0000313" key="3">
    <source>
        <dbReference type="Proteomes" id="UP000261660"/>
    </source>
</evidence>
<evidence type="ECO:0000313" key="2">
    <source>
        <dbReference type="Ensembl" id="ENSLBEP00000026735.1"/>
    </source>
</evidence>
<dbReference type="Proteomes" id="UP000261660">
    <property type="component" value="Unplaced"/>
</dbReference>
<keyword evidence="3" id="KW-1185">Reference proteome</keyword>
<dbReference type="InterPro" id="IPR013783">
    <property type="entry name" value="Ig-like_fold"/>
</dbReference>
<dbReference type="PANTHER" id="PTHR46348:SF1">
    <property type="entry name" value="DELETED IN LUNG AND ESOPHAGEAL CANCER PROTEIN 1"/>
    <property type="match status" value="1"/>
</dbReference>
<dbReference type="GeneTree" id="ENSGT00940000165361"/>
<name>A0A3Q3MZ39_9LABR</name>
<dbReference type="InterPro" id="IPR059041">
    <property type="entry name" value="Ig_DLEC1_1"/>
</dbReference>
<dbReference type="GO" id="GO:0005929">
    <property type="term" value="C:cilium"/>
    <property type="evidence" value="ECO:0007669"/>
    <property type="project" value="TreeGrafter"/>
</dbReference>
<dbReference type="GO" id="GO:0005737">
    <property type="term" value="C:cytoplasm"/>
    <property type="evidence" value="ECO:0007669"/>
    <property type="project" value="TreeGrafter"/>
</dbReference>
<sequence>DISHVLANTFKDLYTKSIIGKDILSNLIKTKNERSSYHDRYVKELQQAHTEYSLYIKEADTLESHIIEARVRAAAAESQACERMKEEMGELNDHQSLLTESAFSWCVDNDLLKMNNLISPKDYLTKEKPHVKAPSTKSDPARATIAYALHVSRGPQDDGYSLIPWKGEPSAKDREEGREKLQKLKEQHSFLRNPRFLPPSAQQGGTSLIRPRTKVGKKSSDDLVPIFLAKPSVVVFTDYSVGHVYETTLELKNLTSASRHVRLIPPTTPYFSIGLRFPGDGGVVAPGMSCKYTVRFAPGSLGNYEDFIVVETQAEHIFVVPIAAIRPPPVLTCES</sequence>
<dbReference type="AlphaFoldDB" id="A0A3Q3MZ39"/>
<dbReference type="GO" id="GO:0008285">
    <property type="term" value="P:negative regulation of cell population proliferation"/>
    <property type="evidence" value="ECO:0007669"/>
    <property type="project" value="InterPro"/>
</dbReference>
<dbReference type="Pfam" id="PF23277">
    <property type="entry name" value="Ig_Dlec1_1"/>
    <property type="match status" value="1"/>
</dbReference>
<proteinExistence type="predicted"/>